<feature type="transmembrane region" description="Helical" evidence="9">
    <location>
        <begin position="369"/>
        <end position="390"/>
    </location>
</feature>
<evidence type="ECO:0000313" key="11">
    <source>
        <dbReference type="Proteomes" id="UP001318040"/>
    </source>
</evidence>
<evidence type="ECO:0000256" key="6">
    <source>
        <dbReference type="ARBA" id="ARBA00023136"/>
    </source>
</evidence>
<feature type="transmembrane region" description="Helical" evidence="9">
    <location>
        <begin position="644"/>
        <end position="661"/>
    </location>
</feature>
<dbReference type="PANTHER" id="PTHR13533">
    <property type="entry name" value="N-ACETYLNEURAMINATE 9-O-ACETYLTRANSFERASE"/>
    <property type="match status" value="1"/>
</dbReference>
<evidence type="ECO:0000256" key="2">
    <source>
        <dbReference type="ARBA" id="ARBA00010666"/>
    </source>
</evidence>
<comment type="subcellular location">
    <subcellularLocation>
        <location evidence="1">Membrane</location>
        <topology evidence="1">Multi-pass membrane protein</topology>
    </subcellularLocation>
</comment>
<keyword evidence="4 9" id="KW-0812">Transmembrane</keyword>
<comment type="similarity">
    <text evidence="2">Belongs to the PC-esterase family. CASD1 subfamily.</text>
</comment>
<evidence type="ECO:0000256" key="4">
    <source>
        <dbReference type="ARBA" id="ARBA00022692"/>
    </source>
</evidence>
<keyword evidence="3" id="KW-0808">Transferase</keyword>
<dbReference type="Pfam" id="PF07779">
    <property type="entry name" value="Cas1_AcylT"/>
    <property type="match status" value="1"/>
</dbReference>
<keyword evidence="7" id="KW-0325">Glycoprotein</keyword>
<keyword evidence="6 9" id="KW-0472">Membrane</keyword>
<protein>
    <submittedName>
        <fullName evidence="12">N-acetylneuraminate 9-O-acetyltransferase-like isoform X1</fullName>
    </submittedName>
</protein>
<evidence type="ECO:0000256" key="7">
    <source>
        <dbReference type="ARBA" id="ARBA00023180"/>
    </source>
</evidence>
<reference evidence="12" key="1">
    <citation type="submission" date="2025-08" db="UniProtKB">
        <authorList>
            <consortium name="RefSeq"/>
        </authorList>
    </citation>
    <scope>IDENTIFICATION</scope>
    <source>
        <tissue evidence="12">Sperm</tissue>
    </source>
</reference>
<accession>A0AAJ7WRS5</accession>
<dbReference type="PANTHER" id="PTHR13533:SF1">
    <property type="entry name" value="N-ACETYLNEURAMINATE 9-O-ACETYLTRANSFERASE"/>
    <property type="match status" value="1"/>
</dbReference>
<gene>
    <name evidence="12" type="primary">LOC116941006</name>
</gene>
<dbReference type="GO" id="GO:0000139">
    <property type="term" value="C:Golgi membrane"/>
    <property type="evidence" value="ECO:0007669"/>
    <property type="project" value="TreeGrafter"/>
</dbReference>
<evidence type="ECO:0000259" key="10">
    <source>
        <dbReference type="Pfam" id="PF07779"/>
    </source>
</evidence>
<dbReference type="InterPro" id="IPR012419">
    <property type="entry name" value="Cas1_AcylTrans_dom"/>
</dbReference>
<feature type="transmembrane region" description="Helical" evidence="9">
    <location>
        <begin position="582"/>
        <end position="603"/>
    </location>
</feature>
<feature type="transmembrane region" description="Helical" evidence="9">
    <location>
        <begin position="505"/>
        <end position="525"/>
    </location>
</feature>
<feature type="transmembrane region" description="Helical" evidence="9">
    <location>
        <begin position="615"/>
        <end position="637"/>
    </location>
</feature>
<feature type="transmembrane region" description="Helical" evidence="9">
    <location>
        <begin position="768"/>
        <end position="787"/>
    </location>
</feature>
<name>A0AAJ7WRS5_PETMA</name>
<feature type="transmembrane region" description="Helical" evidence="9">
    <location>
        <begin position="840"/>
        <end position="860"/>
    </location>
</feature>
<keyword evidence="5 9" id="KW-1133">Transmembrane helix</keyword>
<evidence type="ECO:0000256" key="5">
    <source>
        <dbReference type="ARBA" id="ARBA00022989"/>
    </source>
</evidence>
<evidence type="ECO:0000256" key="8">
    <source>
        <dbReference type="SAM" id="MobiDB-lite"/>
    </source>
</evidence>
<feature type="region of interest" description="Disordered" evidence="8">
    <location>
        <begin position="1"/>
        <end position="24"/>
    </location>
</feature>
<evidence type="ECO:0000313" key="12">
    <source>
        <dbReference type="RefSeq" id="XP_032807427.1"/>
    </source>
</evidence>
<evidence type="ECO:0000256" key="9">
    <source>
        <dbReference type="SAM" id="Phobius"/>
    </source>
</evidence>
<dbReference type="RefSeq" id="XP_032807427.1">
    <property type="nucleotide sequence ID" value="XM_032951536.1"/>
</dbReference>
<evidence type="ECO:0000256" key="1">
    <source>
        <dbReference type="ARBA" id="ARBA00004141"/>
    </source>
</evidence>
<feature type="transmembrane region" description="Helical" evidence="9">
    <location>
        <begin position="468"/>
        <end position="485"/>
    </location>
</feature>
<evidence type="ECO:0000256" key="3">
    <source>
        <dbReference type="ARBA" id="ARBA00022679"/>
    </source>
</evidence>
<proteinExistence type="inferred from homology"/>
<feature type="transmembrane region" description="Helical" evidence="9">
    <location>
        <begin position="673"/>
        <end position="688"/>
    </location>
</feature>
<feature type="transmembrane region" description="Helical" evidence="9">
    <location>
        <begin position="554"/>
        <end position="575"/>
    </location>
</feature>
<dbReference type="AlphaFoldDB" id="A0AAJ7WRS5"/>
<dbReference type="GO" id="GO:0047186">
    <property type="term" value="F:N-acetylneuraminate 9-O-acetyltransferase activity"/>
    <property type="evidence" value="ECO:0007669"/>
    <property type="project" value="TreeGrafter"/>
</dbReference>
<dbReference type="KEGG" id="pmrn:116941006"/>
<dbReference type="GO" id="GO:0005975">
    <property type="term" value="P:carbohydrate metabolic process"/>
    <property type="evidence" value="ECO:0007669"/>
    <property type="project" value="UniProtKB-ARBA"/>
</dbReference>
<feature type="transmembrane region" description="Helical" evidence="9">
    <location>
        <begin position="709"/>
        <end position="726"/>
    </location>
</feature>
<organism evidence="11 12">
    <name type="scientific">Petromyzon marinus</name>
    <name type="common">Sea lamprey</name>
    <dbReference type="NCBI Taxonomy" id="7757"/>
    <lineage>
        <taxon>Eukaryota</taxon>
        <taxon>Metazoa</taxon>
        <taxon>Chordata</taxon>
        <taxon>Craniata</taxon>
        <taxon>Vertebrata</taxon>
        <taxon>Cyclostomata</taxon>
        <taxon>Hyperoartia</taxon>
        <taxon>Petromyzontiformes</taxon>
        <taxon>Petromyzontidae</taxon>
        <taxon>Petromyzon</taxon>
    </lineage>
</organism>
<dbReference type="Proteomes" id="UP001318040">
    <property type="component" value="Chromosome 10"/>
</dbReference>
<sequence length="866" mass="98835">MECSTRRSFRVRKSTPHATSSWRHPRPAVATVALHATTSIIIISRGHVDSGGKRRGQAMAATWAAGALLGMDPAKKAAALVVVLLVCLHGARRVSRGGSSSCESLFSSGRHLSNGMWQPEGCMVHHYTQREVKECLEEKYVVFMGDSRIRMLYQSYLQFLTPTPPNGAKWQDIQYRESNPFIKVDFFWAPDVGESMTKHFASWKMPNEITPDVIVMGAATWAIKLTGDKEEGLVLYQRELRQLKSHMINVTRVSHKHRDVIWVLQGWYRLGFMDPVDEAKLHSSRKLITNRAVDKYNDVTMSVLEGSPVRIMKASRQVAQHYLHLSEDGLHVPDAARGIVSSLILNSHCNRDVRPLDGSCCSVPRDPTLIQAITALCFLGFAVAWAATCVRRASTPPPPPPPQEDVETALVADTPPVIEKLEASHTVTRGTAEEVLASLTKLGFIMAYFYLCDRANWFYKEHKDYHHSLFFVPLAVILVLGWYFSKETKDTVMLNRDQTEEWKGWMQLIILIYHFSGASSFLPVYLHVRLLVAAYLFQTGYGHFSFFWTKGDFGLFRVCQVMFRMNFLTVLLCLVMDHHYQFYYFVPLVSFWFLLLYGTLAVPPRITAKDGESSVYWKLLMVLKLLMLCTCIVLLALSQEVFEGLFVVWPVSELFMLQGSLHEWWFRCQLDRFAVLFGMLFAFAYLMLKRRDWINEAKMESLFPRWLSTVLLFFCISTIVGYTVWSSRCSSKAECNQIHPYTSLVHILAFVLVRNIPGYARSMYSTFFAWFGKFSLELFICQYHVWLAADTRGILVLVPGGWVLPNAIITTFIFVCVAHEVSAITGVLAQHLVPKEWPALRLHMLLLAISLGLLLLLQWLQNRVWT</sequence>
<feature type="domain" description="Cas1p 10 TM acyl transferase" evidence="10">
    <location>
        <begin position="354"/>
        <end position="840"/>
    </location>
</feature>
<keyword evidence="11" id="KW-1185">Reference proteome</keyword>